<dbReference type="Proteomes" id="UP000003706">
    <property type="component" value="Unassembled WGS sequence"/>
</dbReference>
<dbReference type="RefSeq" id="WP_007044285.1">
    <property type="nucleotide sequence ID" value="NZ_AGJL01000017.1"/>
</dbReference>
<reference evidence="4 5" key="1">
    <citation type="submission" date="2011-09" db="EMBL/GenBank/DDBJ databases">
        <title>The draft genome of Methanotorris formicicus Mc-S-70.</title>
        <authorList>
            <consortium name="US DOE Joint Genome Institute (JGI-PGF)"/>
            <person name="Lucas S."/>
            <person name="Han J."/>
            <person name="Lapidus A."/>
            <person name="Cheng J.-F."/>
            <person name="Goodwin L."/>
            <person name="Pitluck S."/>
            <person name="Peters L."/>
            <person name="Land M.L."/>
            <person name="Hauser L."/>
            <person name="Sieprawska-Lupa M."/>
            <person name="Takai K."/>
            <person name="Miyazaki J."/>
            <person name="Whitman W."/>
            <person name="Woyke T.J."/>
        </authorList>
    </citation>
    <scope>NUCLEOTIDE SEQUENCE [LARGE SCALE GENOMIC DNA]</scope>
    <source>
        <strain evidence="4 5">Mc-S-70</strain>
    </source>
</reference>
<keyword evidence="5" id="KW-1185">Reference proteome</keyword>
<evidence type="ECO:0000313" key="4">
    <source>
        <dbReference type="EMBL" id="EHP87088.1"/>
    </source>
</evidence>
<keyword evidence="2" id="KW-0547">Nucleotide-binding</keyword>
<protein>
    <submittedName>
        <fullName evidence="4">Mur ligase middle domain protein</fullName>
    </submittedName>
</protein>
<dbReference type="AlphaFoldDB" id="H1KYH3"/>
<dbReference type="PANTHER" id="PTHR43024">
    <property type="entry name" value="UDP-N-ACETYLMURAMOYL-TRIPEPTIDE--D-ALANYL-D-ALANINE LIGASE"/>
    <property type="match status" value="1"/>
</dbReference>
<keyword evidence="3" id="KW-0067">ATP-binding</keyword>
<dbReference type="InterPro" id="IPR051046">
    <property type="entry name" value="MurCDEF_CellWall_CoF430Synth"/>
</dbReference>
<dbReference type="PANTHER" id="PTHR43024:SF1">
    <property type="entry name" value="UDP-N-ACETYLMURAMOYL-TRIPEPTIDE--D-ALANYL-D-ALANINE LIGASE"/>
    <property type="match status" value="1"/>
</dbReference>
<proteinExistence type="predicted"/>
<dbReference type="PATRIC" id="fig|647171.4.peg.837"/>
<comment type="caution">
    <text evidence="4">The sequence shown here is derived from an EMBL/GenBank/DDBJ whole genome shotgun (WGS) entry which is preliminary data.</text>
</comment>
<accession>H1KYH3</accession>
<keyword evidence="1 4" id="KW-0436">Ligase</keyword>
<evidence type="ECO:0000256" key="1">
    <source>
        <dbReference type="ARBA" id="ARBA00022598"/>
    </source>
</evidence>
<gene>
    <name evidence="4" type="ORF">MetfoDRAFT_0846</name>
</gene>
<evidence type="ECO:0000256" key="3">
    <source>
        <dbReference type="ARBA" id="ARBA00022840"/>
    </source>
</evidence>
<dbReference type="GO" id="GO:0016874">
    <property type="term" value="F:ligase activity"/>
    <property type="evidence" value="ECO:0007669"/>
    <property type="project" value="UniProtKB-KW"/>
</dbReference>
<name>H1KYH3_9EURY</name>
<evidence type="ECO:0000313" key="5">
    <source>
        <dbReference type="Proteomes" id="UP000003706"/>
    </source>
</evidence>
<dbReference type="EMBL" id="AGJL01000017">
    <property type="protein sequence ID" value="EHP87088.1"/>
    <property type="molecule type" value="Genomic_DNA"/>
</dbReference>
<sequence length="394" mass="45143">MLIVDVNHGALDLAREYIELGYSVDVWDIYGKLEKDKDFLNNYEDIISKVKIIKKDENINFNKYDKVIAPIHCPIDVDFISFHDAVSEIVKEKYGIQKKFIEVTGVKGKTTTTEMINFILKDDYEVFLHNSNRGSITPTSILNVLRRGNLDFDYYVFEVSLGITACGYGVITNILENYPISKGKRNALVAKISTLKNADKKYINMKILEEYELKLNLENLFVLDTNGEIISKYPLKYKFNDHIVEFNKDVFGMHLVENSIFAIKVCENFLDTEEIIEKIKNFKINSRMSVEKIKNRYIVKNINPGLDVKAIDYAIKDFLEVFGGVVVIGGDFGITCEEIDVKKLAKVLEKYDANFIFVGDVGKELKKILKNPFYDEIDLNNLNGNVLAIIRTSL</sequence>
<dbReference type="GO" id="GO:0005524">
    <property type="term" value="F:ATP binding"/>
    <property type="evidence" value="ECO:0007669"/>
    <property type="project" value="UniProtKB-KW"/>
</dbReference>
<organism evidence="4 5">
    <name type="scientific">Methanotorris formicicus Mc-S-70</name>
    <dbReference type="NCBI Taxonomy" id="647171"/>
    <lineage>
        <taxon>Archaea</taxon>
        <taxon>Methanobacteriati</taxon>
        <taxon>Methanobacteriota</taxon>
        <taxon>Methanomada group</taxon>
        <taxon>Methanococci</taxon>
        <taxon>Methanococcales</taxon>
        <taxon>Methanocaldococcaceae</taxon>
        <taxon>Methanotorris</taxon>
    </lineage>
</organism>
<dbReference type="STRING" id="647171.MetfoDRAFT_0846"/>
<dbReference type="Gene3D" id="3.40.1190.10">
    <property type="entry name" value="Mur-like, catalytic domain"/>
    <property type="match status" value="1"/>
</dbReference>
<evidence type="ECO:0000256" key="2">
    <source>
        <dbReference type="ARBA" id="ARBA00022741"/>
    </source>
</evidence>
<dbReference type="NCBIfam" id="NF033197">
    <property type="entry name" value="F430_CfbE"/>
    <property type="match status" value="1"/>
</dbReference>
<dbReference type="SUPFAM" id="SSF53623">
    <property type="entry name" value="MurD-like peptide ligases, catalytic domain"/>
    <property type="match status" value="1"/>
</dbReference>
<dbReference type="InterPro" id="IPR036565">
    <property type="entry name" value="Mur-like_cat_sf"/>
</dbReference>
<dbReference type="OrthoDB" id="52890at2157"/>